<evidence type="ECO:0000256" key="6">
    <source>
        <dbReference type="ARBA" id="ARBA00023136"/>
    </source>
</evidence>
<comment type="similarity">
    <text evidence="2">Belongs to the cytochrome ubiquinol oxidase subunit 2 family.</text>
</comment>
<dbReference type="PANTHER" id="PTHR43141">
    <property type="entry name" value="CYTOCHROME BD2 SUBUNIT II"/>
    <property type="match status" value="1"/>
</dbReference>
<comment type="caution">
    <text evidence="8">The sequence shown here is derived from an EMBL/GenBank/DDBJ whole genome shotgun (WGS) entry which is preliminary data.</text>
</comment>
<dbReference type="Pfam" id="PF02322">
    <property type="entry name" value="Cyt_bd_oxida_II"/>
    <property type="match status" value="1"/>
</dbReference>
<evidence type="ECO:0008006" key="10">
    <source>
        <dbReference type="Google" id="ProtNLM"/>
    </source>
</evidence>
<dbReference type="GO" id="GO:0005886">
    <property type="term" value="C:plasma membrane"/>
    <property type="evidence" value="ECO:0007669"/>
    <property type="project" value="UniProtKB-SubCell"/>
</dbReference>
<keyword evidence="4 7" id="KW-0812">Transmembrane</keyword>
<comment type="subcellular location">
    <subcellularLocation>
        <location evidence="1">Cell membrane</location>
        <topology evidence="1">Multi-pass membrane protein</topology>
    </subcellularLocation>
</comment>
<feature type="transmembrane region" description="Helical" evidence="7">
    <location>
        <begin position="183"/>
        <end position="207"/>
    </location>
</feature>
<evidence type="ECO:0000256" key="1">
    <source>
        <dbReference type="ARBA" id="ARBA00004651"/>
    </source>
</evidence>
<gene>
    <name evidence="8" type="ORF">N790_12110</name>
</gene>
<dbReference type="PATRIC" id="fig|1384054.3.peg.2648"/>
<protein>
    <recommendedName>
        <fullName evidence="10">Cytochrome BD ubiquinol oxidase subunit II</fullName>
    </recommendedName>
</protein>
<dbReference type="AlphaFoldDB" id="A0A091AS75"/>
<feature type="transmembrane region" description="Helical" evidence="7">
    <location>
        <begin position="253"/>
        <end position="275"/>
    </location>
</feature>
<feature type="transmembrane region" description="Helical" evidence="7">
    <location>
        <begin position="295"/>
        <end position="317"/>
    </location>
</feature>
<evidence type="ECO:0000256" key="3">
    <source>
        <dbReference type="ARBA" id="ARBA00022475"/>
    </source>
</evidence>
<feature type="transmembrane region" description="Helical" evidence="7">
    <location>
        <begin position="80"/>
        <end position="100"/>
    </location>
</feature>
<reference evidence="8 9" key="1">
    <citation type="submission" date="2013-09" db="EMBL/GenBank/DDBJ databases">
        <title>Genome sequencing of Arenimonas malthae.</title>
        <authorList>
            <person name="Chen F."/>
            <person name="Wang G."/>
        </authorList>
    </citation>
    <scope>NUCLEOTIDE SEQUENCE [LARGE SCALE GENOMIC DNA]</scope>
    <source>
        <strain evidence="8 9">CC-JY-1</strain>
    </source>
</reference>
<dbReference type="STRING" id="1384054.N790_12110"/>
<dbReference type="RefSeq" id="WP_043805317.1">
    <property type="nucleotide sequence ID" value="NZ_AVCH01000211.1"/>
</dbReference>
<keyword evidence="3" id="KW-1003">Cell membrane</keyword>
<dbReference type="GO" id="GO:0019646">
    <property type="term" value="P:aerobic electron transport chain"/>
    <property type="evidence" value="ECO:0007669"/>
    <property type="project" value="TreeGrafter"/>
</dbReference>
<evidence type="ECO:0000313" key="8">
    <source>
        <dbReference type="EMBL" id="KFN41849.1"/>
    </source>
</evidence>
<dbReference type="eggNOG" id="COG1294">
    <property type="taxonomic scope" value="Bacteria"/>
</dbReference>
<evidence type="ECO:0000256" key="5">
    <source>
        <dbReference type="ARBA" id="ARBA00022989"/>
    </source>
</evidence>
<evidence type="ECO:0000313" key="9">
    <source>
        <dbReference type="Proteomes" id="UP000029392"/>
    </source>
</evidence>
<dbReference type="Proteomes" id="UP000029392">
    <property type="component" value="Unassembled WGS sequence"/>
</dbReference>
<dbReference type="InterPro" id="IPR003317">
    <property type="entry name" value="Cyt-d_oxidase_su2"/>
</dbReference>
<keyword evidence="9" id="KW-1185">Reference proteome</keyword>
<sequence length="330" mass="35750">METTLPLVFTALMAVAMLLYVVLDGYDLGVGILLRGAGDADKDRMIASIGPFWDANETWLVLGVGLLLVAFPMAHGVILGALYLPVAAMLVGLILRGVAFDFRVKARAAHKPLWNGAFWAGSVLAAFSQGYMLGSYVLGFRDDLVGTLFAVFIGLCLVAGYALLGAGWLVLKAEGKLRAKALRWAYASLWLTGLGIAAVSVATPWVSPRIFAKWFALPNLFFLLPIPVLTALVFAAAEGALRRLRKGETTRDWLPFAAAVLLFVLAFAGLAYSLFPYLVMDRMTLWQAAAAPESLLIMLVGAAVTLPMIGIYTVYVYRVFWGRSAELSYE</sequence>
<evidence type="ECO:0000256" key="7">
    <source>
        <dbReference type="SAM" id="Phobius"/>
    </source>
</evidence>
<dbReference type="GO" id="GO:0009055">
    <property type="term" value="F:electron transfer activity"/>
    <property type="evidence" value="ECO:0007669"/>
    <property type="project" value="TreeGrafter"/>
</dbReference>
<keyword evidence="6 7" id="KW-0472">Membrane</keyword>
<keyword evidence="5 7" id="KW-1133">Transmembrane helix</keyword>
<accession>A0A091AS75</accession>
<feature type="transmembrane region" description="Helical" evidence="7">
    <location>
        <begin position="219"/>
        <end position="241"/>
    </location>
</feature>
<feature type="transmembrane region" description="Helical" evidence="7">
    <location>
        <begin position="112"/>
        <end position="132"/>
    </location>
</feature>
<proteinExistence type="inferred from homology"/>
<dbReference type="GO" id="GO:0016682">
    <property type="term" value="F:oxidoreductase activity, acting on diphenols and related substances as donors, oxygen as acceptor"/>
    <property type="evidence" value="ECO:0007669"/>
    <property type="project" value="TreeGrafter"/>
</dbReference>
<organism evidence="8 9">
    <name type="scientific">Arenimonas malthae CC-JY-1</name>
    <dbReference type="NCBI Taxonomy" id="1384054"/>
    <lineage>
        <taxon>Bacteria</taxon>
        <taxon>Pseudomonadati</taxon>
        <taxon>Pseudomonadota</taxon>
        <taxon>Gammaproteobacteria</taxon>
        <taxon>Lysobacterales</taxon>
        <taxon>Lysobacteraceae</taxon>
        <taxon>Arenimonas</taxon>
    </lineage>
</organism>
<feature type="transmembrane region" description="Helical" evidence="7">
    <location>
        <begin position="6"/>
        <end position="34"/>
    </location>
</feature>
<name>A0A091AS75_9GAMM</name>
<dbReference type="OrthoDB" id="9776710at2"/>
<dbReference type="PANTHER" id="PTHR43141:SF2">
    <property type="entry name" value="BLR3729 PROTEIN"/>
    <property type="match status" value="1"/>
</dbReference>
<dbReference type="EMBL" id="AVCH01000211">
    <property type="protein sequence ID" value="KFN41849.1"/>
    <property type="molecule type" value="Genomic_DNA"/>
</dbReference>
<dbReference type="GO" id="GO:0070069">
    <property type="term" value="C:cytochrome complex"/>
    <property type="evidence" value="ECO:0007669"/>
    <property type="project" value="TreeGrafter"/>
</dbReference>
<evidence type="ECO:0000256" key="2">
    <source>
        <dbReference type="ARBA" id="ARBA00007543"/>
    </source>
</evidence>
<feature type="transmembrane region" description="Helical" evidence="7">
    <location>
        <begin position="144"/>
        <end position="171"/>
    </location>
</feature>
<evidence type="ECO:0000256" key="4">
    <source>
        <dbReference type="ARBA" id="ARBA00022692"/>
    </source>
</evidence>